<evidence type="ECO:0000313" key="2">
    <source>
        <dbReference type="WBParaSite" id="nRc.2.0.1.t20179-RA"/>
    </source>
</evidence>
<protein>
    <submittedName>
        <fullName evidence="2">Uncharacterized protein</fullName>
    </submittedName>
</protein>
<accession>A0A915J239</accession>
<organism evidence="1 2">
    <name type="scientific">Romanomermis culicivorax</name>
    <name type="common">Nematode worm</name>
    <dbReference type="NCBI Taxonomy" id="13658"/>
    <lineage>
        <taxon>Eukaryota</taxon>
        <taxon>Metazoa</taxon>
        <taxon>Ecdysozoa</taxon>
        <taxon>Nematoda</taxon>
        <taxon>Enoplea</taxon>
        <taxon>Dorylaimia</taxon>
        <taxon>Mermithida</taxon>
        <taxon>Mermithoidea</taxon>
        <taxon>Mermithidae</taxon>
        <taxon>Romanomermis</taxon>
    </lineage>
</organism>
<name>A0A915J239_ROMCU</name>
<keyword evidence="1" id="KW-1185">Reference proteome</keyword>
<dbReference type="WBParaSite" id="nRc.2.0.1.t20179-RA">
    <property type="protein sequence ID" value="nRc.2.0.1.t20179-RA"/>
    <property type="gene ID" value="nRc.2.0.1.g20179"/>
</dbReference>
<proteinExistence type="predicted"/>
<reference evidence="2" key="1">
    <citation type="submission" date="2022-11" db="UniProtKB">
        <authorList>
            <consortium name="WormBaseParasite"/>
        </authorList>
    </citation>
    <scope>IDENTIFICATION</scope>
</reference>
<dbReference type="AlphaFoldDB" id="A0A915J239"/>
<dbReference type="Proteomes" id="UP000887565">
    <property type="component" value="Unplaced"/>
</dbReference>
<evidence type="ECO:0000313" key="1">
    <source>
        <dbReference type="Proteomes" id="UP000887565"/>
    </source>
</evidence>
<sequence>MMKNNEWVDIFKELTLTESPEILSPFKVYLQELRRDAPGLTKYFVGVMRWCECENSLKAAVSRKAASALLKLICDRMTLSFAQFSDFIKRSFAPDFYTNFFLGLQQHNDFDSFIALLSDCKIHIFDILDHDNRPIVERNSIIGNERRLLNLTVEIFGSKNR</sequence>